<evidence type="ECO:0000256" key="6">
    <source>
        <dbReference type="ARBA" id="ARBA00022840"/>
    </source>
</evidence>
<evidence type="ECO:0000259" key="9">
    <source>
        <dbReference type="PROSITE" id="PS50011"/>
    </source>
</evidence>
<evidence type="ECO:0000256" key="2">
    <source>
        <dbReference type="ARBA" id="ARBA00022527"/>
    </source>
</evidence>
<dbReference type="CDD" id="cd14335">
    <property type="entry name" value="UBA_SnRK1_plant"/>
    <property type="match status" value="1"/>
</dbReference>
<dbReference type="SUPFAM" id="SSF56112">
    <property type="entry name" value="Protein kinase-like (PK-like)"/>
    <property type="match status" value="1"/>
</dbReference>
<evidence type="ECO:0000256" key="8">
    <source>
        <dbReference type="ARBA" id="ARBA00048679"/>
    </source>
</evidence>
<organism evidence="11 12">
    <name type="scientific">Sphagnum troendelagicum</name>
    <dbReference type="NCBI Taxonomy" id="128251"/>
    <lineage>
        <taxon>Eukaryota</taxon>
        <taxon>Viridiplantae</taxon>
        <taxon>Streptophyta</taxon>
        <taxon>Embryophyta</taxon>
        <taxon>Bryophyta</taxon>
        <taxon>Sphagnophytina</taxon>
        <taxon>Sphagnopsida</taxon>
        <taxon>Sphagnales</taxon>
        <taxon>Sphagnaceae</taxon>
        <taxon>Sphagnum</taxon>
    </lineage>
</organism>
<dbReference type="InterPro" id="IPR011009">
    <property type="entry name" value="Kinase-like_dom_sf"/>
</dbReference>
<evidence type="ECO:0000256" key="3">
    <source>
        <dbReference type="ARBA" id="ARBA00022679"/>
    </source>
</evidence>
<evidence type="ECO:0000256" key="1">
    <source>
        <dbReference type="ARBA" id="ARBA00012513"/>
    </source>
</evidence>
<dbReference type="Gene3D" id="1.10.510.10">
    <property type="entry name" value="Transferase(Phosphotransferase) domain 1"/>
    <property type="match status" value="1"/>
</dbReference>
<dbReference type="SMART" id="SM00220">
    <property type="entry name" value="S_TKc"/>
    <property type="match status" value="1"/>
</dbReference>
<feature type="domain" description="KA1" evidence="10">
    <location>
        <begin position="501"/>
        <end position="549"/>
    </location>
</feature>
<evidence type="ECO:0000256" key="4">
    <source>
        <dbReference type="ARBA" id="ARBA00022741"/>
    </source>
</evidence>
<dbReference type="PANTHER" id="PTHR24346">
    <property type="entry name" value="MAP/MICROTUBULE AFFINITY-REGULATING KINASE"/>
    <property type="match status" value="1"/>
</dbReference>
<name>A0ABP0U067_9BRYO</name>
<keyword evidence="12" id="KW-1185">Reference proteome</keyword>
<dbReference type="Proteomes" id="UP001497512">
    <property type="component" value="Chromosome 15"/>
</dbReference>
<keyword evidence="6" id="KW-0067">ATP-binding</keyword>
<dbReference type="PROSITE" id="PS00108">
    <property type="entry name" value="PROTEIN_KINASE_ST"/>
    <property type="match status" value="1"/>
</dbReference>
<feature type="domain" description="Protein kinase" evidence="9">
    <location>
        <begin position="25"/>
        <end position="276"/>
    </location>
</feature>
<dbReference type="InterPro" id="IPR008271">
    <property type="entry name" value="Ser/Thr_kinase_AS"/>
</dbReference>
<evidence type="ECO:0000313" key="12">
    <source>
        <dbReference type="Proteomes" id="UP001497512"/>
    </source>
</evidence>
<dbReference type="PROSITE" id="PS50011">
    <property type="entry name" value="PROTEIN_KINASE_DOM"/>
    <property type="match status" value="1"/>
</dbReference>
<keyword evidence="2" id="KW-0723">Serine/threonine-protein kinase</keyword>
<dbReference type="EC" id="2.7.11.1" evidence="1"/>
<evidence type="ECO:0000256" key="5">
    <source>
        <dbReference type="ARBA" id="ARBA00022777"/>
    </source>
</evidence>
<evidence type="ECO:0000256" key="7">
    <source>
        <dbReference type="ARBA" id="ARBA00047899"/>
    </source>
</evidence>
<dbReference type="CDD" id="cd12122">
    <property type="entry name" value="AMPKA_C"/>
    <property type="match status" value="1"/>
</dbReference>
<reference evidence="11" key="1">
    <citation type="submission" date="2024-02" db="EMBL/GenBank/DDBJ databases">
        <authorList>
            <consortium name="ELIXIR-Norway"/>
            <consortium name="Elixir Norway"/>
        </authorList>
    </citation>
    <scope>NUCLEOTIDE SEQUENCE</scope>
</reference>
<sequence length="550" mass="62608">MAAEGSSSRVTRRQSSATVCAEFNYRLGKTMGFGAFSKVKSATHSLTGQKVAIKIMNRHKMKDMEEKVRRELRIMQLVMHPHIVRLYEIIETHSDIYVVMEYVESGDLFDYIVLNGRLPEEEARHFFQQLIAGVEYCHRNRVVHRDLKPENLLLDAKRRSVKIADFGLSNIMRDGQFLKTSCGSPNYAAPEVIQRRYYAGPEVDVWSCGVILYAMLCGILPFDDENISSLYQKITDGIYTLPCHLSIQARDLITRILKADPLHRITIPEIRCHPWFQVQLPQYLAIPPPEYAQQLKRIDDDVALRVEKLGFDHKHLIDCLHRREPTKATVTYYLLLDSQHFENQDDYLESEFEELEARACSHEDPMQSVAPSPITVNNQVQSSAEGDVRVINLEQKHKVSSIMPLTRITPHGNWAVGLQSQADPSEIMREVLKALHELDIVWKSVGAYSIRCRWVPPLPNLSKSCNVSAGNSFSESPMTLGSFPSSEMSFQANGITLDDSELGDQFLVRFEVQLFRIRNGNYLLDLQRVGGPSFLFLELCSSFLTEVGAV</sequence>
<dbReference type="PROSITE" id="PS50032">
    <property type="entry name" value="KA1"/>
    <property type="match status" value="1"/>
</dbReference>
<keyword evidence="5" id="KW-0418">Kinase</keyword>
<dbReference type="Pfam" id="PF00069">
    <property type="entry name" value="Pkinase"/>
    <property type="match status" value="1"/>
</dbReference>
<dbReference type="CDD" id="cd14079">
    <property type="entry name" value="STKc_AMPK_alpha"/>
    <property type="match status" value="1"/>
</dbReference>
<keyword evidence="4" id="KW-0547">Nucleotide-binding</keyword>
<dbReference type="PANTHER" id="PTHR24346:SF82">
    <property type="entry name" value="KP78A-RELATED"/>
    <property type="match status" value="1"/>
</dbReference>
<dbReference type="InterPro" id="IPR028375">
    <property type="entry name" value="KA1/Ssp2_C"/>
</dbReference>
<comment type="catalytic activity">
    <reaction evidence="8">
        <text>L-seryl-[protein] + ATP = O-phospho-L-seryl-[protein] + ADP + H(+)</text>
        <dbReference type="Rhea" id="RHEA:17989"/>
        <dbReference type="Rhea" id="RHEA-COMP:9863"/>
        <dbReference type="Rhea" id="RHEA-COMP:11604"/>
        <dbReference type="ChEBI" id="CHEBI:15378"/>
        <dbReference type="ChEBI" id="CHEBI:29999"/>
        <dbReference type="ChEBI" id="CHEBI:30616"/>
        <dbReference type="ChEBI" id="CHEBI:83421"/>
        <dbReference type="ChEBI" id="CHEBI:456216"/>
        <dbReference type="EC" id="2.7.11.1"/>
    </reaction>
</comment>
<dbReference type="Gene3D" id="3.30.310.80">
    <property type="entry name" value="Kinase associated domain 1, KA1"/>
    <property type="match status" value="1"/>
</dbReference>
<dbReference type="Pfam" id="PF02149">
    <property type="entry name" value="KA1"/>
    <property type="match status" value="1"/>
</dbReference>
<keyword evidence="3" id="KW-0808">Transferase</keyword>
<proteinExistence type="predicted"/>
<accession>A0ABP0U067</accession>
<evidence type="ECO:0000259" key="10">
    <source>
        <dbReference type="PROSITE" id="PS50032"/>
    </source>
</evidence>
<dbReference type="SUPFAM" id="SSF103243">
    <property type="entry name" value="KA1-like"/>
    <property type="match status" value="1"/>
</dbReference>
<dbReference type="InterPro" id="IPR000719">
    <property type="entry name" value="Prot_kinase_dom"/>
</dbReference>
<comment type="catalytic activity">
    <reaction evidence="7">
        <text>L-threonyl-[protein] + ATP = O-phospho-L-threonyl-[protein] + ADP + H(+)</text>
        <dbReference type="Rhea" id="RHEA:46608"/>
        <dbReference type="Rhea" id="RHEA-COMP:11060"/>
        <dbReference type="Rhea" id="RHEA-COMP:11605"/>
        <dbReference type="ChEBI" id="CHEBI:15378"/>
        <dbReference type="ChEBI" id="CHEBI:30013"/>
        <dbReference type="ChEBI" id="CHEBI:30616"/>
        <dbReference type="ChEBI" id="CHEBI:61977"/>
        <dbReference type="ChEBI" id="CHEBI:456216"/>
        <dbReference type="EC" id="2.7.11.1"/>
    </reaction>
</comment>
<evidence type="ECO:0000313" key="11">
    <source>
        <dbReference type="EMBL" id="CAK9206815.1"/>
    </source>
</evidence>
<dbReference type="InterPro" id="IPR001772">
    <property type="entry name" value="KA1_dom"/>
</dbReference>
<protein>
    <recommendedName>
        <fullName evidence="1">non-specific serine/threonine protein kinase</fullName>
        <ecNumber evidence="1">2.7.11.1</ecNumber>
    </recommendedName>
</protein>
<dbReference type="EMBL" id="OZ019907">
    <property type="protein sequence ID" value="CAK9206815.1"/>
    <property type="molecule type" value="Genomic_DNA"/>
</dbReference>
<gene>
    <name evidence="11" type="ORF">CSSPTR1EN2_LOCUS8537</name>
</gene>